<dbReference type="InterPro" id="IPR010796">
    <property type="entry name" value="C2_B9-type_dom"/>
</dbReference>
<dbReference type="PANTHER" id="PTHR12968:SF1">
    <property type="entry name" value="B9 DOMAIN-CONTAINING PROTEIN 1"/>
    <property type="match status" value="1"/>
</dbReference>
<evidence type="ECO:0000313" key="9">
    <source>
        <dbReference type="Proteomes" id="UP001054902"/>
    </source>
</evidence>
<dbReference type="PANTHER" id="PTHR12968">
    <property type="entry name" value="B9 DOMAIN-CONTAINING"/>
    <property type="match status" value="1"/>
</dbReference>
<evidence type="ECO:0000313" key="8">
    <source>
        <dbReference type="EMBL" id="GFH51407.1"/>
    </source>
</evidence>
<keyword evidence="5" id="KW-0966">Cell projection</keyword>
<protein>
    <recommendedName>
        <fullName evidence="7">B9 domain-containing protein 1</fullName>
    </recommendedName>
</protein>
<sequence length="198" mass="22256">MTNTKEELSSSSFHVLLTGQIDQAIDFPSGCYCRYVLSYGDDWTVVNGVTSSITQLSYSQANGTIVWNFPLELTFRSTNAYGWPRISFGIYGKDFLGRDVVRGYGSVLIPTVQGRHEVIVEMYRPVSGNCCHEMLNFFKGTVPEYYETAFTARNQGREVTRVRCAGKLKLILETTMKDMDKFGFGTSVTPTSNSKKTR</sequence>
<keyword evidence="4" id="KW-0206">Cytoskeleton</keyword>
<evidence type="ECO:0000256" key="7">
    <source>
        <dbReference type="ARBA" id="ARBA00039274"/>
    </source>
</evidence>
<comment type="caution">
    <text evidence="8">The sequence shown here is derived from an EMBL/GenBank/DDBJ whole genome shotgun (WGS) entry which is preliminary data.</text>
</comment>
<accession>A0AAD3H5J2</accession>
<evidence type="ECO:0000256" key="6">
    <source>
        <dbReference type="ARBA" id="ARBA00038411"/>
    </source>
</evidence>
<name>A0AAD3H5J2_9STRA</name>
<comment type="subcellular location">
    <subcellularLocation>
        <location evidence="1">Cytoplasm</location>
        <location evidence="1">Cytoskeleton</location>
        <location evidence="1">Cilium basal body</location>
    </subcellularLocation>
</comment>
<dbReference type="GO" id="GO:0060271">
    <property type="term" value="P:cilium assembly"/>
    <property type="evidence" value="ECO:0007669"/>
    <property type="project" value="TreeGrafter"/>
</dbReference>
<dbReference type="Proteomes" id="UP001054902">
    <property type="component" value="Unassembled WGS sequence"/>
</dbReference>
<dbReference type="GO" id="GO:0036038">
    <property type="term" value="C:MKS complex"/>
    <property type="evidence" value="ECO:0007669"/>
    <property type="project" value="TreeGrafter"/>
</dbReference>
<dbReference type="PROSITE" id="PS51381">
    <property type="entry name" value="C2_B9"/>
    <property type="match status" value="1"/>
</dbReference>
<evidence type="ECO:0000256" key="1">
    <source>
        <dbReference type="ARBA" id="ARBA00004120"/>
    </source>
</evidence>
<dbReference type="EMBL" id="BLLK01000045">
    <property type="protein sequence ID" value="GFH51407.1"/>
    <property type="molecule type" value="Genomic_DNA"/>
</dbReference>
<gene>
    <name evidence="8" type="ORF">CTEN210_07883</name>
</gene>
<keyword evidence="3" id="KW-0970">Cilium biogenesis/degradation</keyword>
<evidence type="ECO:0000256" key="3">
    <source>
        <dbReference type="ARBA" id="ARBA00022794"/>
    </source>
</evidence>
<keyword evidence="9" id="KW-1185">Reference proteome</keyword>
<comment type="similarity">
    <text evidence="6">Belongs to the B9D family.</text>
</comment>
<organism evidence="8 9">
    <name type="scientific">Chaetoceros tenuissimus</name>
    <dbReference type="NCBI Taxonomy" id="426638"/>
    <lineage>
        <taxon>Eukaryota</taxon>
        <taxon>Sar</taxon>
        <taxon>Stramenopiles</taxon>
        <taxon>Ochrophyta</taxon>
        <taxon>Bacillariophyta</taxon>
        <taxon>Coscinodiscophyceae</taxon>
        <taxon>Chaetocerotophycidae</taxon>
        <taxon>Chaetocerotales</taxon>
        <taxon>Chaetocerotaceae</taxon>
        <taxon>Chaetoceros</taxon>
    </lineage>
</organism>
<keyword evidence="2" id="KW-0963">Cytoplasm</keyword>
<evidence type="ECO:0000256" key="2">
    <source>
        <dbReference type="ARBA" id="ARBA00022490"/>
    </source>
</evidence>
<reference evidence="8 9" key="1">
    <citation type="journal article" date="2021" name="Sci. Rep.">
        <title>The genome of the diatom Chaetoceros tenuissimus carries an ancient integrated fragment of an extant virus.</title>
        <authorList>
            <person name="Hongo Y."/>
            <person name="Kimura K."/>
            <person name="Takaki Y."/>
            <person name="Yoshida Y."/>
            <person name="Baba S."/>
            <person name="Kobayashi G."/>
            <person name="Nagasaki K."/>
            <person name="Hano T."/>
            <person name="Tomaru Y."/>
        </authorList>
    </citation>
    <scope>NUCLEOTIDE SEQUENCE [LARGE SCALE GENOMIC DNA]</scope>
    <source>
        <strain evidence="8 9">NIES-3715</strain>
    </source>
</reference>
<dbReference type="Pfam" id="PF07162">
    <property type="entry name" value="B9-C2"/>
    <property type="match status" value="1"/>
</dbReference>
<dbReference type="AlphaFoldDB" id="A0AAD3H5J2"/>
<evidence type="ECO:0000256" key="5">
    <source>
        <dbReference type="ARBA" id="ARBA00023273"/>
    </source>
</evidence>
<proteinExistence type="inferred from homology"/>
<evidence type="ECO:0000256" key="4">
    <source>
        <dbReference type="ARBA" id="ARBA00023212"/>
    </source>
</evidence>